<protein>
    <submittedName>
        <fullName evidence="1">Uncharacterized protein</fullName>
    </submittedName>
</protein>
<dbReference type="EMBL" id="CM023488">
    <property type="protein sequence ID" value="KAH6923909.1"/>
    <property type="molecule type" value="Genomic_DNA"/>
</dbReference>
<evidence type="ECO:0000313" key="1">
    <source>
        <dbReference type="EMBL" id="KAH6923909.1"/>
    </source>
</evidence>
<comment type="caution">
    <text evidence="1">The sequence shown here is derived from an EMBL/GenBank/DDBJ whole genome shotgun (WGS) entry which is preliminary data.</text>
</comment>
<organism evidence="1 2">
    <name type="scientific">Hyalomma asiaticum</name>
    <name type="common">Tick</name>
    <dbReference type="NCBI Taxonomy" id="266040"/>
    <lineage>
        <taxon>Eukaryota</taxon>
        <taxon>Metazoa</taxon>
        <taxon>Ecdysozoa</taxon>
        <taxon>Arthropoda</taxon>
        <taxon>Chelicerata</taxon>
        <taxon>Arachnida</taxon>
        <taxon>Acari</taxon>
        <taxon>Parasitiformes</taxon>
        <taxon>Ixodida</taxon>
        <taxon>Ixodoidea</taxon>
        <taxon>Ixodidae</taxon>
        <taxon>Hyalomminae</taxon>
        <taxon>Hyalomma</taxon>
    </lineage>
</organism>
<dbReference type="Proteomes" id="UP000821845">
    <property type="component" value="Chromosome 8"/>
</dbReference>
<evidence type="ECO:0000313" key="2">
    <source>
        <dbReference type="Proteomes" id="UP000821845"/>
    </source>
</evidence>
<gene>
    <name evidence="1" type="ORF">HPB50_009240</name>
</gene>
<name>A0ACB7RPV9_HYAAI</name>
<accession>A0ACB7RPV9</accession>
<sequence>MLLRINTEDENVWRTDAAACPTNDLLAISVVHEMNTELSTVSIRAKDVSTEEELSIALAIATCKKTFVSVVTDSQEVCRRHLVNITPPIPGVPHDMFPDQRTSSGHMIYGSWEHPSAMALRNAVKNWSYFVSSSAQTCVKRTRQRQAVYFGSSGVLEKYAFLYKGEVQISWAYAEDVLHPASFVLPKASPYKEVLNKM</sequence>
<proteinExistence type="predicted"/>
<reference evidence="1" key="1">
    <citation type="submission" date="2020-05" db="EMBL/GenBank/DDBJ databases">
        <title>Large-scale comparative analyses of tick genomes elucidate their genetic diversity and vector capacities.</title>
        <authorList>
            <person name="Jia N."/>
            <person name="Wang J."/>
            <person name="Shi W."/>
            <person name="Du L."/>
            <person name="Sun Y."/>
            <person name="Zhan W."/>
            <person name="Jiang J."/>
            <person name="Wang Q."/>
            <person name="Zhang B."/>
            <person name="Ji P."/>
            <person name="Sakyi L.B."/>
            <person name="Cui X."/>
            <person name="Yuan T."/>
            <person name="Jiang B."/>
            <person name="Yang W."/>
            <person name="Lam T.T.-Y."/>
            <person name="Chang Q."/>
            <person name="Ding S."/>
            <person name="Wang X."/>
            <person name="Zhu J."/>
            <person name="Ruan X."/>
            <person name="Zhao L."/>
            <person name="Wei J."/>
            <person name="Que T."/>
            <person name="Du C."/>
            <person name="Cheng J."/>
            <person name="Dai P."/>
            <person name="Han X."/>
            <person name="Huang E."/>
            <person name="Gao Y."/>
            <person name="Liu J."/>
            <person name="Shao H."/>
            <person name="Ye R."/>
            <person name="Li L."/>
            <person name="Wei W."/>
            <person name="Wang X."/>
            <person name="Wang C."/>
            <person name="Yang T."/>
            <person name="Huo Q."/>
            <person name="Li W."/>
            <person name="Guo W."/>
            <person name="Chen H."/>
            <person name="Zhou L."/>
            <person name="Ni X."/>
            <person name="Tian J."/>
            <person name="Zhou Y."/>
            <person name="Sheng Y."/>
            <person name="Liu T."/>
            <person name="Pan Y."/>
            <person name="Xia L."/>
            <person name="Li J."/>
            <person name="Zhao F."/>
            <person name="Cao W."/>
        </authorList>
    </citation>
    <scope>NUCLEOTIDE SEQUENCE</scope>
    <source>
        <strain evidence="1">Hyas-2018</strain>
    </source>
</reference>
<keyword evidence="2" id="KW-1185">Reference proteome</keyword>